<proteinExistence type="predicted"/>
<evidence type="ECO:0000313" key="3">
    <source>
        <dbReference type="Proteomes" id="UP000005206"/>
    </source>
</evidence>
<dbReference type="HOGENOM" id="CLU_1415533_0_0_1"/>
<dbReference type="KEGG" id="nhe:NECHADRAFT_77001"/>
<organism evidence="2 3">
    <name type="scientific">Fusarium vanettenii (strain ATCC MYA-4622 / CBS 123669 / FGSC 9596 / NRRL 45880 / 77-13-4)</name>
    <name type="common">Fusarium solani subsp. pisi</name>
    <dbReference type="NCBI Taxonomy" id="660122"/>
    <lineage>
        <taxon>Eukaryota</taxon>
        <taxon>Fungi</taxon>
        <taxon>Dikarya</taxon>
        <taxon>Ascomycota</taxon>
        <taxon>Pezizomycotina</taxon>
        <taxon>Sordariomycetes</taxon>
        <taxon>Hypocreomycetidae</taxon>
        <taxon>Hypocreales</taxon>
        <taxon>Nectriaceae</taxon>
        <taxon>Fusarium</taxon>
        <taxon>Fusarium solani species complex</taxon>
        <taxon>Fusarium vanettenii</taxon>
    </lineage>
</organism>
<dbReference type="RefSeq" id="XP_003043948.1">
    <property type="nucleotide sequence ID" value="XM_003043902.1"/>
</dbReference>
<dbReference type="AlphaFoldDB" id="C7ZCC3"/>
<feature type="region of interest" description="Disordered" evidence="1">
    <location>
        <begin position="1"/>
        <end position="34"/>
    </location>
</feature>
<dbReference type="GeneID" id="9670470"/>
<accession>C7ZCC3</accession>
<dbReference type="InParanoid" id="C7ZCC3"/>
<evidence type="ECO:0000256" key="1">
    <source>
        <dbReference type="SAM" id="MobiDB-lite"/>
    </source>
</evidence>
<dbReference type="Proteomes" id="UP000005206">
    <property type="component" value="Chromosome 2"/>
</dbReference>
<feature type="compositionally biased region" description="Basic and acidic residues" evidence="1">
    <location>
        <begin position="25"/>
        <end position="34"/>
    </location>
</feature>
<name>C7ZCC3_FUSV7</name>
<gene>
    <name evidence="2" type="ORF">NECHADRAFT_77001</name>
</gene>
<protein>
    <submittedName>
        <fullName evidence="2">Uncharacterized protein</fullName>
    </submittedName>
</protein>
<keyword evidence="3" id="KW-1185">Reference proteome</keyword>
<sequence length="192" mass="21186">MDVDSKPCFMADKRASDAENSQSRLAEEPGTREQMRLTDGLQGYEPSPTLSAVSAFRSKIKDRTDTELINARAVLDIVRLPSHGGPTAFFISLSVNSTKPSNNTKTTLLKIRSRPSWHTRHPTVIAPCPAGIVQQLSRVGHKPVVPDAGACMFYSRDRQTILHDNIRVITKPTFRHLARQGSVVGLSVKLRS</sequence>
<dbReference type="VEuPathDB" id="FungiDB:NECHADRAFT_77001"/>
<evidence type="ECO:0000313" key="2">
    <source>
        <dbReference type="EMBL" id="EEU38235.1"/>
    </source>
</evidence>
<reference evidence="2 3" key="1">
    <citation type="journal article" date="2009" name="PLoS Genet.">
        <title>The genome of Nectria haematococca: contribution of supernumerary chromosomes to gene expansion.</title>
        <authorList>
            <person name="Coleman J.J."/>
            <person name="Rounsley S.D."/>
            <person name="Rodriguez-Carres M."/>
            <person name="Kuo A."/>
            <person name="Wasmann C.C."/>
            <person name="Grimwood J."/>
            <person name="Schmutz J."/>
            <person name="Taga M."/>
            <person name="White G.J."/>
            <person name="Zhou S."/>
            <person name="Schwartz D.C."/>
            <person name="Freitag M."/>
            <person name="Ma L.J."/>
            <person name="Danchin E.G."/>
            <person name="Henrissat B."/>
            <person name="Coutinho P.M."/>
            <person name="Nelson D.R."/>
            <person name="Straney D."/>
            <person name="Napoli C.A."/>
            <person name="Barker B.M."/>
            <person name="Gribskov M."/>
            <person name="Rep M."/>
            <person name="Kroken S."/>
            <person name="Molnar I."/>
            <person name="Rensing C."/>
            <person name="Kennell J.C."/>
            <person name="Zamora J."/>
            <person name="Farman M.L."/>
            <person name="Selker E.U."/>
            <person name="Salamov A."/>
            <person name="Shapiro H."/>
            <person name="Pangilinan J."/>
            <person name="Lindquist E."/>
            <person name="Lamers C."/>
            <person name="Grigoriev I.V."/>
            <person name="Geiser D.M."/>
            <person name="Covert S.F."/>
            <person name="Temporini E."/>
            <person name="Vanetten H.D."/>
        </authorList>
    </citation>
    <scope>NUCLEOTIDE SEQUENCE [LARGE SCALE GENOMIC DNA]</scope>
    <source>
        <strain evidence="3">ATCC MYA-4622 / CBS 123669 / FGSC 9596 / NRRL 45880 / 77-13-4</strain>
    </source>
</reference>
<dbReference type="EMBL" id="GG698918">
    <property type="protein sequence ID" value="EEU38235.1"/>
    <property type="molecule type" value="Genomic_DNA"/>
</dbReference>